<accession>A0A194WYB4</accession>
<reference evidence="1 2" key="1">
    <citation type="submission" date="2015-10" db="EMBL/GenBank/DDBJ databases">
        <title>Full genome of DAOMC 229536 Phialocephala scopiformis, a fungal endophyte of spruce producing the potent anti-insectan compound rugulosin.</title>
        <authorList>
            <consortium name="DOE Joint Genome Institute"/>
            <person name="Walker A.K."/>
            <person name="Frasz S.L."/>
            <person name="Seifert K.A."/>
            <person name="Miller J.D."/>
            <person name="Mondo S.J."/>
            <person name="Labutti K."/>
            <person name="Lipzen A."/>
            <person name="Dockter R."/>
            <person name="Kennedy M."/>
            <person name="Grigoriev I.V."/>
            <person name="Spatafora J.W."/>
        </authorList>
    </citation>
    <scope>NUCLEOTIDE SEQUENCE [LARGE SCALE GENOMIC DNA]</scope>
    <source>
        <strain evidence="1 2">CBS 120377</strain>
    </source>
</reference>
<evidence type="ECO:0000313" key="1">
    <source>
        <dbReference type="EMBL" id="KUJ12597.1"/>
    </source>
</evidence>
<organism evidence="1 2">
    <name type="scientific">Mollisia scopiformis</name>
    <name type="common">Conifer needle endophyte fungus</name>
    <name type="synonym">Phialocephala scopiformis</name>
    <dbReference type="NCBI Taxonomy" id="149040"/>
    <lineage>
        <taxon>Eukaryota</taxon>
        <taxon>Fungi</taxon>
        <taxon>Dikarya</taxon>
        <taxon>Ascomycota</taxon>
        <taxon>Pezizomycotina</taxon>
        <taxon>Leotiomycetes</taxon>
        <taxon>Helotiales</taxon>
        <taxon>Mollisiaceae</taxon>
        <taxon>Mollisia</taxon>
    </lineage>
</organism>
<gene>
    <name evidence="1" type="ORF">LY89DRAFT_210803</name>
</gene>
<dbReference type="KEGG" id="psco:LY89DRAFT_210803"/>
<dbReference type="InParanoid" id="A0A194WYB4"/>
<dbReference type="Proteomes" id="UP000070700">
    <property type="component" value="Unassembled WGS sequence"/>
</dbReference>
<dbReference type="AlphaFoldDB" id="A0A194WYB4"/>
<dbReference type="GeneID" id="28815596"/>
<name>A0A194WYB4_MOLSC</name>
<dbReference type="RefSeq" id="XP_018066952.1">
    <property type="nucleotide sequence ID" value="XM_018205870.1"/>
</dbReference>
<evidence type="ECO:0000313" key="2">
    <source>
        <dbReference type="Proteomes" id="UP000070700"/>
    </source>
</evidence>
<protein>
    <submittedName>
        <fullName evidence="1">Uncharacterized protein</fullName>
    </submittedName>
</protein>
<dbReference type="EMBL" id="KQ947424">
    <property type="protein sequence ID" value="KUJ12597.1"/>
    <property type="molecule type" value="Genomic_DNA"/>
</dbReference>
<sequence>MAFRPPSGPRLEERCPCQAGVSRWAFASLTSGNMSRTMDVRNFSPRAASLRGEVSVLHHLEIVGSSLIRSFVPSGRAAKPVLAQSIRCVSCCSVGRVFLPFPSELRCVVSRCVDCGCGCGCGGWMNASRRERCCAAAGHPLLGSLIYSCPAKVQRALEGY</sequence>
<keyword evidence="2" id="KW-1185">Reference proteome</keyword>
<proteinExistence type="predicted"/>